<dbReference type="Proteomes" id="UP000601435">
    <property type="component" value="Unassembled WGS sequence"/>
</dbReference>
<evidence type="ECO:0000313" key="1">
    <source>
        <dbReference type="EMBL" id="CAE7677083.1"/>
    </source>
</evidence>
<keyword evidence="2" id="KW-1185">Reference proteome</keyword>
<gene>
    <name evidence="1" type="ORF">SNEC2469_LOCUS19435</name>
</gene>
<reference evidence="1" key="1">
    <citation type="submission" date="2021-02" db="EMBL/GenBank/DDBJ databases">
        <authorList>
            <person name="Dougan E. K."/>
            <person name="Rhodes N."/>
            <person name="Thang M."/>
            <person name="Chan C."/>
        </authorList>
    </citation>
    <scope>NUCLEOTIDE SEQUENCE</scope>
</reference>
<dbReference type="EMBL" id="CAJNJA010033282">
    <property type="protein sequence ID" value="CAE7677083.1"/>
    <property type="molecule type" value="Genomic_DNA"/>
</dbReference>
<proteinExistence type="predicted"/>
<sequence>MHVGKALAATTASCCPASVSRQPWPKSANGWQKTGTWNPRRVSTLRILGRLRRSWDCGRFASPTTSCSAFAKPFVASRVRITSGTSPTRSWIPWAPKAFVTCEGWHVESPSWMTSAESGFHWRSVASPDATHEKLGLGPTATVCQFTSIHPCRHVPIPTSMSHLLLRLRAYLCLYRNLHLPAHVHP</sequence>
<protein>
    <submittedName>
        <fullName evidence="1">Uncharacterized protein</fullName>
    </submittedName>
</protein>
<name>A0A812WHJ1_9DINO</name>
<organism evidence="1 2">
    <name type="scientific">Symbiodinium necroappetens</name>
    <dbReference type="NCBI Taxonomy" id="1628268"/>
    <lineage>
        <taxon>Eukaryota</taxon>
        <taxon>Sar</taxon>
        <taxon>Alveolata</taxon>
        <taxon>Dinophyceae</taxon>
        <taxon>Suessiales</taxon>
        <taxon>Symbiodiniaceae</taxon>
        <taxon>Symbiodinium</taxon>
    </lineage>
</organism>
<accession>A0A812WHJ1</accession>
<dbReference type="AlphaFoldDB" id="A0A812WHJ1"/>
<evidence type="ECO:0000313" key="2">
    <source>
        <dbReference type="Proteomes" id="UP000601435"/>
    </source>
</evidence>
<comment type="caution">
    <text evidence="1">The sequence shown here is derived from an EMBL/GenBank/DDBJ whole genome shotgun (WGS) entry which is preliminary data.</text>
</comment>